<sequence>MNGVDYDAGAGSVVKGGFTLSVDAEEGDFDVREMDLDVWIVEVR</sequence>
<dbReference type="AlphaFoldDB" id="A0A3L6NSE8"/>
<dbReference type="EMBL" id="MRCU01000004">
    <property type="protein sequence ID" value="RKK20697.1"/>
    <property type="molecule type" value="Genomic_DNA"/>
</dbReference>
<evidence type="ECO:0000313" key="1">
    <source>
        <dbReference type="EMBL" id="RKK20697.1"/>
    </source>
</evidence>
<accession>A0A3L6NSE8</accession>
<reference evidence="1 2" key="1">
    <citation type="journal article" date="2018" name="Sci. Rep.">
        <title>Characterisation of pathogen-specific regions and novel effector candidates in Fusarium oxysporum f. sp. cepae.</title>
        <authorList>
            <person name="Armitage A.D."/>
            <person name="Taylor A."/>
            <person name="Sobczyk M.K."/>
            <person name="Baxter L."/>
            <person name="Greenfield B.P."/>
            <person name="Bates H.J."/>
            <person name="Wilson F."/>
            <person name="Jackson A.C."/>
            <person name="Ott S."/>
            <person name="Harrison R.J."/>
            <person name="Clarkson J.P."/>
        </authorList>
    </citation>
    <scope>NUCLEOTIDE SEQUENCE [LARGE SCALE GENOMIC DNA]</scope>
    <source>
        <strain evidence="1 2">FoC_Fus2</strain>
    </source>
</reference>
<gene>
    <name evidence="1" type="ORF">BFJ65_g7395</name>
</gene>
<comment type="caution">
    <text evidence="1">The sequence shown here is derived from an EMBL/GenBank/DDBJ whole genome shotgun (WGS) entry which is preliminary data.</text>
</comment>
<name>A0A3L6NSE8_FUSOX</name>
<dbReference type="Proteomes" id="UP000270866">
    <property type="component" value="Chromosome 7"/>
</dbReference>
<proteinExistence type="predicted"/>
<protein>
    <submittedName>
        <fullName evidence="1">Uncharacterized protein</fullName>
    </submittedName>
</protein>
<organism evidence="1 2">
    <name type="scientific">Fusarium oxysporum f. sp. cepae</name>
    <dbReference type="NCBI Taxonomy" id="396571"/>
    <lineage>
        <taxon>Eukaryota</taxon>
        <taxon>Fungi</taxon>
        <taxon>Dikarya</taxon>
        <taxon>Ascomycota</taxon>
        <taxon>Pezizomycotina</taxon>
        <taxon>Sordariomycetes</taxon>
        <taxon>Hypocreomycetidae</taxon>
        <taxon>Hypocreales</taxon>
        <taxon>Nectriaceae</taxon>
        <taxon>Fusarium</taxon>
        <taxon>Fusarium oxysporum species complex</taxon>
    </lineage>
</organism>
<evidence type="ECO:0000313" key="2">
    <source>
        <dbReference type="Proteomes" id="UP000270866"/>
    </source>
</evidence>